<keyword evidence="1" id="KW-0808">Transferase</keyword>
<reference evidence="1 2" key="1">
    <citation type="submission" date="2024-06" db="EMBL/GenBank/DDBJ databases">
        <title>Genomic Encyclopedia of Type Strains, Phase IV (KMG-IV): sequencing the most valuable type-strain genomes for metagenomic binning, comparative biology and taxonomic classification.</title>
        <authorList>
            <person name="Goeker M."/>
        </authorList>
    </citation>
    <scope>NUCLEOTIDE SEQUENCE [LARGE SCALE GENOMIC DNA]</scope>
    <source>
        <strain evidence="1 2">DSM 29780</strain>
    </source>
</reference>
<organism evidence="1 2">
    <name type="scientific">Rhizobium aquaticum</name>
    <dbReference type="NCBI Taxonomy" id="1549636"/>
    <lineage>
        <taxon>Bacteria</taxon>
        <taxon>Pseudomonadati</taxon>
        <taxon>Pseudomonadota</taxon>
        <taxon>Alphaproteobacteria</taxon>
        <taxon>Hyphomicrobiales</taxon>
        <taxon>Rhizobiaceae</taxon>
        <taxon>Rhizobium/Agrobacterium group</taxon>
        <taxon>Rhizobium</taxon>
    </lineage>
</organism>
<dbReference type="InterPro" id="IPR002060">
    <property type="entry name" value="Squ/phyt_synthse"/>
</dbReference>
<dbReference type="Proteomes" id="UP001549047">
    <property type="component" value="Unassembled WGS sequence"/>
</dbReference>
<dbReference type="EMBL" id="JBEPMB010000001">
    <property type="protein sequence ID" value="MET3612548.1"/>
    <property type="molecule type" value="Genomic_DNA"/>
</dbReference>
<dbReference type="Gene3D" id="1.10.600.10">
    <property type="entry name" value="Farnesyl Diphosphate Synthase"/>
    <property type="match status" value="1"/>
</dbReference>
<dbReference type="EC" id="2.5.1.32" evidence="1"/>
<sequence>MPMSDPAAKSALDDAFAYCLSTLRDLDRDRYLACLLMPEAMQRDMAALYLFNAEIARVRDLVREPLPGEIRLQWWRDLFEKSNKGEDAGPLAAALFDVIDRHNLPRRVLMSMCEARIFDLYDDAMPSRNDFEGYAGETASALIQLGLMIAASAQAQAHAGAAGHAGVAQAVAGALLLMPRHAVRGQVYLPLDMLSAVGLDREAFLAREDKPRLNAAIEIFATFGLEHLDKARAHLPASGEAFGPFLPAALTRGVLKRALKEKAGVFATNIAPGPLGAQWRLWRASRRRTL</sequence>
<dbReference type="Pfam" id="PF00494">
    <property type="entry name" value="SQS_PSY"/>
    <property type="match status" value="1"/>
</dbReference>
<dbReference type="PANTHER" id="PTHR31480">
    <property type="entry name" value="BIFUNCTIONAL LYCOPENE CYCLASE/PHYTOENE SYNTHASE"/>
    <property type="match status" value="1"/>
</dbReference>
<evidence type="ECO:0000313" key="2">
    <source>
        <dbReference type="Proteomes" id="UP001549047"/>
    </source>
</evidence>
<dbReference type="GO" id="GO:0016740">
    <property type="term" value="F:transferase activity"/>
    <property type="evidence" value="ECO:0007669"/>
    <property type="project" value="UniProtKB-KW"/>
</dbReference>
<dbReference type="InterPro" id="IPR008949">
    <property type="entry name" value="Isoprenoid_synthase_dom_sf"/>
</dbReference>
<name>A0ABV2IVT4_9HYPH</name>
<evidence type="ECO:0000313" key="1">
    <source>
        <dbReference type="EMBL" id="MET3612548.1"/>
    </source>
</evidence>
<comment type="caution">
    <text evidence="1">The sequence shown here is derived from an EMBL/GenBank/DDBJ whole genome shotgun (WGS) entry which is preliminary data.</text>
</comment>
<dbReference type="SUPFAM" id="SSF48576">
    <property type="entry name" value="Terpenoid synthases"/>
    <property type="match status" value="1"/>
</dbReference>
<protein>
    <submittedName>
        <fullName evidence="1">Phytoene synthase</fullName>
        <ecNumber evidence="1">2.5.1.32</ecNumber>
    </submittedName>
</protein>
<keyword evidence="2" id="KW-1185">Reference proteome</keyword>
<gene>
    <name evidence="1" type="ORF">ABID16_000853</name>
</gene>
<accession>A0ABV2IVT4</accession>
<proteinExistence type="predicted"/>